<evidence type="ECO:0000313" key="2">
    <source>
        <dbReference type="Proteomes" id="UP000249748"/>
    </source>
</evidence>
<evidence type="ECO:0000313" key="1">
    <source>
        <dbReference type="EMBL" id="RAK87740.1"/>
    </source>
</evidence>
<protein>
    <submittedName>
        <fullName evidence="1">Uncharacterized protein</fullName>
    </submittedName>
</protein>
<gene>
    <name evidence="1" type="ORF">BO79DRAFT_229239</name>
</gene>
<keyword evidence="2" id="KW-1185">Reference proteome</keyword>
<proteinExistence type="predicted"/>
<name>A0ACD1IBX6_9EURO</name>
<organism evidence="1 2">
    <name type="scientific">Aspergillus costaricaensis CBS 115574</name>
    <dbReference type="NCBI Taxonomy" id="1448317"/>
    <lineage>
        <taxon>Eukaryota</taxon>
        <taxon>Fungi</taxon>
        <taxon>Dikarya</taxon>
        <taxon>Ascomycota</taxon>
        <taxon>Pezizomycotina</taxon>
        <taxon>Eurotiomycetes</taxon>
        <taxon>Eurotiomycetidae</taxon>
        <taxon>Eurotiales</taxon>
        <taxon>Aspergillaceae</taxon>
        <taxon>Aspergillus</taxon>
        <taxon>Aspergillus subgen. Circumdati</taxon>
    </lineage>
</organism>
<dbReference type="Proteomes" id="UP000249748">
    <property type="component" value="Unassembled WGS sequence"/>
</dbReference>
<sequence length="408" mass="44299">MHNRSYLRCHRIVLVLACIAGISSGATASLSLGGSVELDNCQKVSQTDLGSPTVSESKDGPADHREHPEREEDAVLVNGYKLVLITIGLFFSTAYLLTTHAVTLPFSRLKTFFPMNYINMVAGLGGGGPFFGSLIVITHSGPLRQRTAFSGYLVSVLSVANLITEPVAPISLRENVVRLDPLGTAIFLPAMVCLLLGLQWGGTQCPWLNARMGPRATVPPRLHRDRNIRVSALYGVCRIGVMFIFFYYLPTLLQVVQGVPATKPGFQNLPLIISNLILAIICVVLYRRWAALDTAVRFRGRSVDCIPGGSEDGIGMGFQLLVFVLLHGCTFVFVAQDIFRNRLSAGIHTALPMLDPRAVNNVGPTSLQRVYSSDTPSSVDIMNNYVVVHTFHPAIGLSDASFFAATVV</sequence>
<accession>A0ACD1IBX6</accession>
<dbReference type="EMBL" id="KZ824553">
    <property type="protein sequence ID" value="RAK87740.1"/>
    <property type="molecule type" value="Genomic_DNA"/>
</dbReference>
<reference evidence="1" key="1">
    <citation type="submission" date="2018-02" db="EMBL/GenBank/DDBJ databases">
        <title>The genomes of Aspergillus section Nigri reveals drivers in fungal speciation.</title>
        <authorList>
            <consortium name="DOE Joint Genome Institute"/>
            <person name="Vesth T.C."/>
            <person name="Nybo J."/>
            <person name="Theobald S."/>
            <person name="Brandl J."/>
            <person name="Frisvad J.C."/>
            <person name="Nielsen K.F."/>
            <person name="Lyhne E.K."/>
            <person name="Kogle M.E."/>
            <person name="Kuo A."/>
            <person name="Riley R."/>
            <person name="Clum A."/>
            <person name="Nolan M."/>
            <person name="Lipzen A."/>
            <person name="Salamov A."/>
            <person name="Henrissat B."/>
            <person name="Wiebenga A."/>
            <person name="De vries R.P."/>
            <person name="Grigoriev I.V."/>
            <person name="Mortensen U.H."/>
            <person name="Andersen M.R."/>
            <person name="Baker S.E."/>
        </authorList>
    </citation>
    <scope>NUCLEOTIDE SEQUENCE</scope>
    <source>
        <strain evidence="1">CBS 115574</strain>
    </source>
</reference>